<evidence type="ECO:0000313" key="1">
    <source>
        <dbReference type="EMBL" id="KAJ8385455.1"/>
    </source>
</evidence>
<evidence type="ECO:0000313" key="2">
    <source>
        <dbReference type="Proteomes" id="UP001221898"/>
    </source>
</evidence>
<proteinExistence type="predicted"/>
<comment type="caution">
    <text evidence="1">The sequence shown here is derived from an EMBL/GenBank/DDBJ whole genome shotgun (WGS) entry which is preliminary data.</text>
</comment>
<reference evidence="1" key="1">
    <citation type="journal article" date="2023" name="Science">
        <title>Genome structures resolve the early diversification of teleost fishes.</title>
        <authorList>
            <person name="Parey E."/>
            <person name="Louis A."/>
            <person name="Montfort J."/>
            <person name="Bouchez O."/>
            <person name="Roques C."/>
            <person name="Iampietro C."/>
            <person name="Lluch J."/>
            <person name="Castinel A."/>
            <person name="Donnadieu C."/>
            <person name="Desvignes T."/>
            <person name="Floi Bucao C."/>
            <person name="Jouanno E."/>
            <person name="Wen M."/>
            <person name="Mejri S."/>
            <person name="Dirks R."/>
            <person name="Jansen H."/>
            <person name="Henkel C."/>
            <person name="Chen W.J."/>
            <person name="Zahm M."/>
            <person name="Cabau C."/>
            <person name="Klopp C."/>
            <person name="Thompson A.W."/>
            <person name="Robinson-Rechavi M."/>
            <person name="Braasch I."/>
            <person name="Lecointre G."/>
            <person name="Bobe J."/>
            <person name="Postlethwait J.H."/>
            <person name="Berthelot C."/>
            <person name="Roest Crollius H."/>
            <person name="Guiguen Y."/>
        </authorList>
    </citation>
    <scope>NUCLEOTIDE SEQUENCE</scope>
    <source>
        <strain evidence="1">NC1722</strain>
    </source>
</reference>
<protein>
    <submittedName>
        <fullName evidence="1">Uncharacterized protein</fullName>
    </submittedName>
</protein>
<dbReference type="EMBL" id="JAINUG010000250">
    <property type="protein sequence ID" value="KAJ8385455.1"/>
    <property type="molecule type" value="Genomic_DNA"/>
</dbReference>
<name>A0AAD7W6R5_9TELE</name>
<dbReference type="AlphaFoldDB" id="A0AAD7W6R5"/>
<gene>
    <name evidence="1" type="ORF">AAFF_G00189070</name>
</gene>
<organism evidence="1 2">
    <name type="scientific">Aldrovandia affinis</name>
    <dbReference type="NCBI Taxonomy" id="143900"/>
    <lineage>
        <taxon>Eukaryota</taxon>
        <taxon>Metazoa</taxon>
        <taxon>Chordata</taxon>
        <taxon>Craniata</taxon>
        <taxon>Vertebrata</taxon>
        <taxon>Euteleostomi</taxon>
        <taxon>Actinopterygii</taxon>
        <taxon>Neopterygii</taxon>
        <taxon>Teleostei</taxon>
        <taxon>Notacanthiformes</taxon>
        <taxon>Halosauridae</taxon>
        <taxon>Aldrovandia</taxon>
    </lineage>
</organism>
<keyword evidence="2" id="KW-1185">Reference proteome</keyword>
<sequence length="126" mass="14366">MAEKITMDPSHEFELLPSGRQFRVLQCKLDKFKNYFVAYSIALLNRFYLGASSGEGPTLGLLTWPPQCRFHTMCRQDRSRGLQRCEAHVFVRIIILAYACLPMSHLASSLMVEVLEVGVETLLTQQ</sequence>
<dbReference type="Proteomes" id="UP001221898">
    <property type="component" value="Unassembled WGS sequence"/>
</dbReference>
<accession>A0AAD7W6R5</accession>